<gene>
    <name evidence="7" type="ORF">V1479_13460</name>
</gene>
<dbReference type="PANTHER" id="PTHR30469">
    <property type="entry name" value="MULTIDRUG RESISTANCE PROTEIN MDTA"/>
    <property type="match status" value="1"/>
</dbReference>
<dbReference type="Gene3D" id="1.10.287.470">
    <property type="entry name" value="Helix hairpin bin"/>
    <property type="match status" value="1"/>
</dbReference>
<dbReference type="InterPro" id="IPR058647">
    <property type="entry name" value="BSH_CzcB-like"/>
</dbReference>
<evidence type="ECO:0000256" key="3">
    <source>
        <dbReference type="SAM" id="MobiDB-lite"/>
    </source>
</evidence>
<dbReference type="Gene3D" id="2.40.30.170">
    <property type="match status" value="1"/>
</dbReference>
<evidence type="ECO:0000256" key="2">
    <source>
        <dbReference type="SAM" id="Coils"/>
    </source>
</evidence>
<evidence type="ECO:0000313" key="8">
    <source>
        <dbReference type="Proteomes" id="UP001559025"/>
    </source>
</evidence>
<sequence>MPKIKFHKVAAVAVLIATAAWVATGEFSSVGSAADEEAAAPTPAETQEEQTPPRTVAVVQPPRVDHSRAIRLSGTTDADKRAVLATRAAGVIEDLPIRQGSRVEKGDLIAKLEAEGKEASVETARQLLAQREAEADAASRLAKTGSMPKLQLDNAMSALASARSQLEMAQAELDRNTLRAPFAGIIDKVDVELGSSVSQGAQVATIINLDPILARGEVSERDLAYVETGDKAEVRLVNGMTVEGEIRYISRDATAATRTFRVEVAVPNADRKVPAGMTAEVTLRADPVSATILPRSVVTLSNTGDLGIRAVNGDNEVVFYPIDLVDDTPKGLVLGGIPADARVIVEGQELVTEGDVVNPVEADKEMINKLVSEATGGTQ</sequence>
<evidence type="ECO:0000313" key="7">
    <source>
        <dbReference type="EMBL" id="MEX4008316.1"/>
    </source>
</evidence>
<dbReference type="SUPFAM" id="SSF111369">
    <property type="entry name" value="HlyD-like secretion proteins"/>
    <property type="match status" value="1"/>
</dbReference>
<evidence type="ECO:0000256" key="1">
    <source>
        <dbReference type="ARBA" id="ARBA00009477"/>
    </source>
</evidence>
<organism evidence="7 8">
    <name type="scientific">Neoaquamicrobium sediminum</name>
    <dbReference type="NCBI Taxonomy" id="1849104"/>
    <lineage>
        <taxon>Bacteria</taxon>
        <taxon>Pseudomonadati</taxon>
        <taxon>Pseudomonadota</taxon>
        <taxon>Alphaproteobacteria</taxon>
        <taxon>Hyphomicrobiales</taxon>
        <taxon>Phyllobacteriaceae</taxon>
        <taxon>Neoaquamicrobium</taxon>
    </lineage>
</organism>
<evidence type="ECO:0000259" key="6">
    <source>
        <dbReference type="Pfam" id="PF25973"/>
    </source>
</evidence>
<proteinExistence type="inferred from homology"/>
<dbReference type="Gene3D" id="2.40.420.20">
    <property type="match status" value="1"/>
</dbReference>
<evidence type="ECO:0000259" key="5">
    <source>
        <dbReference type="Pfam" id="PF25954"/>
    </source>
</evidence>
<comment type="caution">
    <text evidence="7">The sequence shown here is derived from an EMBL/GenBank/DDBJ whole genome shotgun (WGS) entry which is preliminary data.</text>
</comment>
<keyword evidence="2" id="KW-0175">Coiled coil</keyword>
<feature type="chain" id="PRO_5045925374" evidence="4">
    <location>
        <begin position="23"/>
        <end position="379"/>
    </location>
</feature>
<evidence type="ECO:0000256" key="4">
    <source>
        <dbReference type="SAM" id="SignalP"/>
    </source>
</evidence>
<dbReference type="NCBIfam" id="TIGR01730">
    <property type="entry name" value="RND_mfp"/>
    <property type="match status" value="1"/>
</dbReference>
<comment type="similarity">
    <text evidence="1">Belongs to the membrane fusion protein (MFP) (TC 8.A.1) family.</text>
</comment>
<protein>
    <submittedName>
        <fullName evidence="7">Efflux RND transporter periplasmic adaptor subunit</fullName>
    </submittedName>
</protein>
<name>A0ABV3WUG0_9HYPH</name>
<dbReference type="RefSeq" id="WP_173194682.1">
    <property type="nucleotide sequence ID" value="NZ_JABETK010000004.1"/>
</dbReference>
<dbReference type="InterPro" id="IPR006143">
    <property type="entry name" value="RND_pump_MFP"/>
</dbReference>
<feature type="domain" description="CzcB-like barrel-sandwich hybrid" evidence="6">
    <location>
        <begin position="82"/>
        <end position="206"/>
    </location>
</feature>
<feature type="domain" description="CusB-like beta-barrel" evidence="5">
    <location>
        <begin position="217"/>
        <end position="285"/>
    </location>
</feature>
<feature type="coiled-coil region" evidence="2">
    <location>
        <begin position="152"/>
        <end position="179"/>
    </location>
</feature>
<keyword evidence="8" id="KW-1185">Reference proteome</keyword>
<accession>A0ABV3WUG0</accession>
<dbReference type="Pfam" id="PF25973">
    <property type="entry name" value="BSH_CzcB"/>
    <property type="match status" value="1"/>
</dbReference>
<dbReference type="InterPro" id="IPR058792">
    <property type="entry name" value="Beta-barrel_RND_2"/>
</dbReference>
<dbReference type="EMBL" id="JAZHFV010000004">
    <property type="protein sequence ID" value="MEX4008316.1"/>
    <property type="molecule type" value="Genomic_DNA"/>
</dbReference>
<dbReference type="PANTHER" id="PTHR30469:SF29">
    <property type="entry name" value="BLR2860 PROTEIN"/>
    <property type="match status" value="1"/>
</dbReference>
<dbReference type="Proteomes" id="UP001559025">
    <property type="component" value="Unassembled WGS sequence"/>
</dbReference>
<feature type="region of interest" description="Disordered" evidence="3">
    <location>
        <begin position="33"/>
        <end position="55"/>
    </location>
</feature>
<reference evidence="7 8" key="1">
    <citation type="submission" date="2024-01" db="EMBL/GenBank/DDBJ databases">
        <title>New evidence supports the origin of RcGTA from prophage.</title>
        <authorList>
            <person name="Xu Y."/>
            <person name="Liu B."/>
            <person name="Chen F."/>
        </authorList>
    </citation>
    <scope>NUCLEOTIDE SEQUENCE [LARGE SCALE GENOMIC DNA]</scope>
    <source>
        <strain evidence="7 8">CBW1107-2</strain>
    </source>
</reference>
<dbReference type="Pfam" id="PF25954">
    <property type="entry name" value="Beta-barrel_RND_2"/>
    <property type="match status" value="1"/>
</dbReference>
<dbReference type="Gene3D" id="2.40.50.100">
    <property type="match status" value="1"/>
</dbReference>
<keyword evidence="4" id="KW-0732">Signal</keyword>
<feature type="compositionally biased region" description="Low complexity" evidence="3">
    <location>
        <begin position="39"/>
        <end position="53"/>
    </location>
</feature>
<feature type="signal peptide" evidence="4">
    <location>
        <begin position="1"/>
        <end position="22"/>
    </location>
</feature>